<evidence type="ECO:0000256" key="3">
    <source>
        <dbReference type="ARBA" id="ARBA00022741"/>
    </source>
</evidence>
<comment type="function">
    <text evidence="7">Catalyzes the ATP-dependent amidation of the two carboxylate groups at positions a and c of hydrogenobyrinate, using either L-glutamine or ammonia as the nitrogen source.</text>
</comment>
<dbReference type="SUPFAM" id="SSF52540">
    <property type="entry name" value="P-loop containing nucleoside triphosphate hydrolases"/>
    <property type="match status" value="1"/>
</dbReference>
<dbReference type="GO" id="GO:0009236">
    <property type="term" value="P:cobalamin biosynthetic process"/>
    <property type="evidence" value="ECO:0007669"/>
    <property type="project" value="UniProtKB-UniRule"/>
</dbReference>
<dbReference type="CDD" id="cd05388">
    <property type="entry name" value="CobB_N"/>
    <property type="match status" value="1"/>
</dbReference>
<dbReference type="SUPFAM" id="SSF52317">
    <property type="entry name" value="Class I glutamine amidotransferase-like"/>
    <property type="match status" value="1"/>
</dbReference>
<dbReference type="Pfam" id="PF01656">
    <property type="entry name" value="CbiA"/>
    <property type="match status" value="1"/>
</dbReference>
<feature type="site" description="Increases nucleophilicity of active site Cys" evidence="7">
    <location>
        <position position="444"/>
    </location>
</feature>
<accession>A0A7K3WEP4</accession>
<comment type="catalytic activity">
    <reaction evidence="7">
        <text>hydrogenobyrinate + 2 L-glutamine + 2 ATP + 2 H2O = hydrogenobyrinate a,c-diamide + 2 L-glutamate + 2 ADP + 2 phosphate + 2 H(+)</text>
        <dbReference type="Rhea" id="RHEA:12544"/>
        <dbReference type="ChEBI" id="CHEBI:15377"/>
        <dbReference type="ChEBI" id="CHEBI:15378"/>
        <dbReference type="ChEBI" id="CHEBI:29985"/>
        <dbReference type="ChEBI" id="CHEBI:30616"/>
        <dbReference type="ChEBI" id="CHEBI:43474"/>
        <dbReference type="ChEBI" id="CHEBI:58359"/>
        <dbReference type="ChEBI" id="CHEBI:77873"/>
        <dbReference type="ChEBI" id="CHEBI:77874"/>
        <dbReference type="ChEBI" id="CHEBI:456216"/>
        <dbReference type="EC" id="6.3.5.9"/>
    </reaction>
</comment>
<evidence type="ECO:0000313" key="11">
    <source>
        <dbReference type="Proteomes" id="UP000470470"/>
    </source>
</evidence>
<feature type="domain" description="CobQ/CobB/MinD/ParA nucleotide binding" evidence="8">
    <location>
        <begin position="12"/>
        <end position="200"/>
    </location>
</feature>
<dbReference type="PANTHER" id="PTHR43873">
    <property type="entry name" value="COBYRINATE A,C-DIAMIDE SYNTHASE"/>
    <property type="match status" value="1"/>
</dbReference>
<keyword evidence="4 7" id="KW-0067">ATP-binding</keyword>
<evidence type="ECO:0000259" key="8">
    <source>
        <dbReference type="Pfam" id="PF01656"/>
    </source>
</evidence>
<dbReference type="GO" id="GO:0005524">
    <property type="term" value="F:ATP binding"/>
    <property type="evidence" value="ECO:0007669"/>
    <property type="project" value="UniProtKB-UniRule"/>
</dbReference>
<evidence type="ECO:0000313" key="10">
    <source>
        <dbReference type="EMBL" id="NEL54904.1"/>
    </source>
</evidence>
<gene>
    <name evidence="7" type="primary">cobB</name>
    <name evidence="10" type="ORF">G1H19_12915</name>
</gene>
<comment type="miscellaneous">
    <text evidence="7">The a and c carboxylates of hydrogenobyrinate are activated for nucleophilic attack via formation of a phosphorylated intermediate by ATP. CobB catalyzes first the amidation of the c-carboxylate, and then that of the a-carboxylate.</text>
</comment>
<evidence type="ECO:0000256" key="1">
    <source>
        <dbReference type="ARBA" id="ARBA00001946"/>
    </source>
</evidence>
<keyword evidence="11" id="KW-1185">Reference proteome</keyword>
<keyword evidence="7" id="KW-0169">Cobalamin biosynthesis</keyword>
<organism evidence="10 11">
    <name type="scientific">Goekera deserti</name>
    <dbReference type="NCBI Taxonomy" id="2497753"/>
    <lineage>
        <taxon>Bacteria</taxon>
        <taxon>Bacillati</taxon>
        <taxon>Actinomycetota</taxon>
        <taxon>Actinomycetes</taxon>
        <taxon>Geodermatophilales</taxon>
        <taxon>Geodermatophilaceae</taxon>
        <taxon>Goekera</taxon>
    </lineage>
</organism>
<dbReference type="Gene3D" id="3.40.50.300">
    <property type="entry name" value="P-loop containing nucleotide triphosphate hydrolases"/>
    <property type="match status" value="1"/>
</dbReference>
<dbReference type="PANTHER" id="PTHR43873:SF1">
    <property type="entry name" value="COBYRINATE A,C-DIAMIDE SYNTHASE"/>
    <property type="match status" value="1"/>
</dbReference>
<dbReference type="EMBL" id="JAAGWK010000018">
    <property type="protein sequence ID" value="NEL54904.1"/>
    <property type="molecule type" value="Genomic_DNA"/>
</dbReference>
<dbReference type="UniPathway" id="UPA00148">
    <property type="reaction ID" value="UER00220"/>
</dbReference>
<evidence type="ECO:0000256" key="5">
    <source>
        <dbReference type="ARBA" id="ARBA00022842"/>
    </source>
</evidence>
<dbReference type="GO" id="GO:0042242">
    <property type="term" value="F:cobyrinic acid a,c-diamide synthase activity"/>
    <property type="evidence" value="ECO:0007669"/>
    <property type="project" value="InterPro"/>
</dbReference>
<comment type="pathway">
    <text evidence="7">Cofactor biosynthesis; adenosylcobalamin biosynthesis; cob(II)yrinate a,c-diamide from precorrin-2 (aerobic route): step 9/10.</text>
</comment>
<comment type="similarity">
    <text evidence="7">Belongs to the CobB/CbiA family.</text>
</comment>
<dbReference type="InterPro" id="IPR002586">
    <property type="entry name" value="CobQ/CobB/MinD/ParA_Nub-bd_dom"/>
</dbReference>
<dbReference type="Gene3D" id="3.40.50.880">
    <property type="match status" value="1"/>
</dbReference>
<feature type="active site" description="Nucleophile" evidence="7">
    <location>
        <position position="349"/>
    </location>
</feature>
<dbReference type="Proteomes" id="UP000470470">
    <property type="component" value="Unassembled WGS sequence"/>
</dbReference>
<keyword evidence="6 7" id="KW-0315">Glutamine amidotransferase</keyword>
<evidence type="ECO:0000259" key="9">
    <source>
        <dbReference type="Pfam" id="PF07685"/>
    </source>
</evidence>
<evidence type="ECO:0000256" key="2">
    <source>
        <dbReference type="ARBA" id="ARBA00022598"/>
    </source>
</evidence>
<protein>
    <recommendedName>
        <fullName evidence="7">Hydrogenobyrinate a,c-diamide synthase</fullName>
        <ecNumber evidence="7">6.3.5.9</ecNumber>
    </recommendedName>
    <alternativeName>
        <fullName evidence="7">Hydrogenobyrinic acid a,c-diamide synthase</fullName>
    </alternativeName>
</protein>
<keyword evidence="3 7" id="KW-0547">Nucleotide-binding</keyword>
<dbReference type="AlphaFoldDB" id="A0A7K3WEP4"/>
<dbReference type="InterPro" id="IPR029062">
    <property type="entry name" value="Class_I_gatase-like"/>
</dbReference>
<keyword evidence="5 7" id="KW-0460">Magnesium</keyword>
<keyword evidence="2 7" id="KW-0436">Ligase</keyword>
<dbReference type="InterPro" id="IPR011698">
    <property type="entry name" value="GATase_3"/>
</dbReference>
<reference evidence="10 11" key="1">
    <citation type="submission" date="2020-02" db="EMBL/GenBank/DDBJ databases">
        <title>The whole genome sequence of CPCC 205119.</title>
        <authorList>
            <person name="Jiang Z."/>
        </authorList>
    </citation>
    <scope>NUCLEOTIDE SEQUENCE [LARGE SCALE GENOMIC DNA]</scope>
    <source>
        <strain evidence="10 11">CPCC 205119</strain>
    </source>
</reference>
<dbReference type="EC" id="6.3.5.9" evidence="7"/>
<evidence type="ECO:0000256" key="7">
    <source>
        <dbReference type="HAMAP-Rule" id="MF_00027"/>
    </source>
</evidence>
<evidence type="ECO:0000256" key="4">
    <source>
        <dbReference type="ARBA" id="ARBA00022840"/>
    </source>
</evidence>
<dbReference type="GO" id="GO:0043802">
    <property type="term" value="F:hydrogenobyrinic acid a,c-diamide synthase (glutamine-hydrolysing) activity"/>
    <property type="evidence" value="ECO:0007669"/>
    <property type="project" value="UniProtKB-UniRule"/>
</dbReference>
<evidence type="ECO:0000256" key="6">
    <source>
        <dbReference type="ARBA" id="ARBA00022962"/>
    </source>
</evidence>
<dbReference type="Pfam" id="PF07685">
    <property type="entry name" value="GATase_3"/>
    <property type="match status" value="1"/>
</dbReference>
<name>A0A7K3WEP4_9ACTN</name>
<feature type="domain" description="CobB/CobQ-like glutamine amidotransferase" evidence="9">
    <location>
        <begin position="268"/>
        <end position="449"/>
    </location>
</feature>
<proteinExistence type="inferred from homology"/>
<comment type="domain">
    <text evidence="7">Comprises of two domains. The C-terminal domain contains the binding site for glutamine and catalyzes the hydrolysis of this substrate to glutamate and ammonia. The N-terminal domain is anticipated to bind ATP and hydrogenobyrinate and catalyzes the ultimate synthesis of the diamide product. The ammonia produced via the glutaminase domain is probably translocated to the adjacent domain via a molecular tunnel, where it reacts with an activated intermediate.</text>
</comment>
<dbReference type="HAMAP" id="MF_00027">
    <property type="entry name" value="CobB_CbiA"/>
    <property type="match status" value="1"/>
</dbReference>
<dbReference type="InterPro" id="IPR004484">
    <property type="entry name" value="CbiA/CobB_synth"/>
</dbReference>
<comment type="caution">
    <text evidence="10">The sequence shown here is derived from an EMBL/GenBank/DDBJ whole genome shotgun (WGS) entry which is preliminary data.</text>
</comment>
<dbReference type="InterPro" id="IPR027417">
    <property type="entry name" value="P-loop_NTPase"/>
</dbReference>
<dbReference type="NCBIfam" id="NF002204">
    <property type="entry name" value="PRK01077.1"/>
    <property type="match status" value="1"/>
</dbReference>
<comment type="cofactor">
    <cofactor evidence="1 7">
        <name>Mg(2+)</name>
        <dbReference type="ChEBI" id="CHEBI:18420"/>
    </cofactor>
</comment>
<dbReference type="PROSITE" id="PS51274">
    <property type="entry name" value="GATASE_COBBQ"/>
    <property type="match status" value="1"/>
</dbReference>
<dbReference type="NCBIfam" id="TIGR00379">
    <property type="entry name" value="cobB"/>
    <property type="match status" value="1"/>
</dbReference>
<sequence length="475" mass="47842">MVSTGIPRIVLGAPSSNSGKTSIATGLIAALTARGLTVSPHKVGPDYIDPGYHGLAAGRPGRNLDPWLAGDERLVPLFLHGALTPTPADVAVVEGVMGLFDGASHASVAPGYGSTAYVAAALRAPVVLVVDASSQARSVAAVVHGFATFDPGVRIGGVVLNRVGSDRHEAILREALGAAGVPVLGAVRRIEALQTPSRHLGLVPAAERSSEAVRTVRALGAVVESSIDVDAVLRLAGTAPDLDGVPWDPAAEVTRAPLTAEGTRPVVAVAGGAAFTFGYAETAELLAAAGADVVVVDPLRDQALPAGTRALVVGGGFPEVHASALSANVGLRTAIAELAAAGGPIAAECAGLLYLARELDGEPMCGVLDTAAAMHPRLTLGYRSAVALSDSALAPAGTRVRGHEFHRTRTGPGAGATPAWQWNAEGPEGFVAGPQANVHASYLHLNWAGSPAMAGRFVAAAAAVPVPLHASRAPS</sequence>